<name>A0ABX0WGI3_9RHOO</name>
<accession>A0ABX0WGI3</accession>
<dbReference type="RefSeq" id="WP_167681327.1">
    <property type="nucleotide sequence ID" value="NZ_JAATWB010000003.1"/>
</dbReference>
<dbReference type="Proteomes" id="UP000720344">
    <property type="component" value="Unassembled WGS sequence"/>
</dbReference>
<evidence type="ECO:0000256" key="1">
    <source>
        <dbReference type="SAM" id="MobiDB-lite"/>
    </source>
</evidence>
<feature type="region of interest" description="Disordered" evidence="1">
    <location>
        <begin position="1"/>
        <end position="24"/>
    </location>
</feature>
<evidence type="ECO:0000313" key="3">
    <source>
        <dbReference type="Proteomes" id="UP000720344"/>
    </source>
</evidence>
<reference evidence="3" key="1">
    <citation type="submission" date="2020-03" db="EMBL/GenBank/DDBJ databases">
        <title>Whole-genome sequence of the purple nonsulfur bacterium Rhodocyclus tenuis DSM112.</title>
        <authorList>
            <person name="Kyndt J.A."/>
            <person name="Meyer T.E."/>
        </authorList>
    </citation>
    <scope>NUCLEOTIDE SEQUENCE [LARGE SCALE GENOMIC DNA]</scope>
    <source>
        <strain evidence="3">DSM 112</strain>
    </source>
</reference>
<organism evidence="2 3">
    <name type="scientific">Rhodocyclus gracilis</name>
    <dbReference type="NCBI Taxonomy" id="2929842"/>
    <lineage>
        <taxon>Bacteria</taxon>
        <taxon>Pseudomonadati</taxon>
        <taxon>Pseudomonadota</taxon>
        <taxon>Betaproteobacteria</taxon>
        <taxon>Rhodocyclales</taxon>
        <taxon>Rhodocyclaceae</taxon>
        <taxon>Rhodocyclus</taxon>
    </lineage>
</organism>
<evidence type="ECO:0000313" key="2">
    <source>
        <dbReference type="EMBL" id="NJA88842.1"/>
    </source>
</evidence>
<protein>
    <submittedName>
        <fullName evidence="2">Uncharacterized protein</fullName>
    </submittedName>
</protein>
<gene>
    <name evidence="2" type="ORF">HCX48_06350</name>
</gene>
<feature type="compositionally biased region" description="Basic and acidic residues" evidence="1">
    <location>
        <begin position="12"/>
        <end position="24"/>
    </location>
</feature>
<keyword evidence="3" id="KW-1185">Reference proteome</keyword>
<dbReference type="EMBL" id="JAATWB010000003">
    <property type="protein sequence ID" value="NJA88842.1"/>
    <property type="molecule type" value="Genomic_DNA"/>
</dbReference>
<proteinExistence type="predicted"/>
<sequence length="85" mass="9218">MPSSTATIIDFADARREQQRQQRRVELANARRAIAQQLFAAPNGALFPHVALPGAVGPSATPYAAYAHYSPYALGPAFQPRQRIG</sequence>
<comment type="caution">
    <text evidence="2">The sequence shown here is derived from an EMBL/GenBank/DDBJ whole genome shotgun (WGS) entry which is preliminary data.</text>
</comment>